<dbReference type="Gramene" id="OB03G30280.1">
    <property type="protein sequence ID" value="OB03G30280.1"/>
    <property type="gene ID" value="OB03G30280"/>
</dbReference>
<dbReference type="EnsemblPlants" id="OB03G30280.1">
    <property type="protein sequence ID" value="OB03G30280.1"/>
    <property type="gene ID" value="OB03G30280"/>
</dbReference>
<protein>
    <submittedName>
        <fullName evidence="1">Uncharacterized protein</fullName>
    </submittedName>
</protein>
<reference evidence="1" key="2">
    <citation type="submission" date="2013-04" db="UniProtKB">
        <authorList>
            <consortium name="EnsemblPlants"/>
        </authorList>
    </citation>
    <scope>IDENTIFICATION</scope>
</reference>
<name>J3LPQ2_ORYBR</name>
<sequence length="60" mass="6766">GSQPIESLKRPQEAHPKPSFSELLLRNTASLISKFQQGGWAARLHRKATGPRLDVRLFIE</sequence>
<reference evidence="1" key="1">
    <citation type="journal article" date="2013" name="Nat. Commun.">
        <title>Whole-genome sequencing of Oryza brachyantha reveals mechanisms underlying Oryza genome evolution.</title>
        <authorList>
            <person name="Chen J."/>
            <person name="Huang Q."/>
            <person name="Gao D."/>
            <person name="Wang J."/>
            <person name="Lang Y."/>
            <person name="Liu T."/>
            <person name="Li B."/>
            <person name="Bai Z."/>
            <person name="Luis Goicoechea J."/>
            <person name="Liang C."/>
            <person name="Chen C."/>
            <person name="Zhang W."/>
            <person name="Sun S."/>
            <person name="Liao Y."/>
            <person name="Zhang X."/>
            <person name="Yang L."/>
            <person name="Song C."/>
            <person name="Wang M."/>
            <person name="Shi J."/>
            <person name="Liu G."/>
            <person name="Liu J."/>
            <person name="Zhou H."/>
            <person name="Zhou W."/>
            <person name="Yu Q."/>
            <person name="An N."/>
            <person name="Chen Y."/>
            <person name="Cai Q."/>
            <person name="Wang B."/>
            <person name="Liu B."/>
            <person name="Min J."/>
            <person name="Huang Y."/>
            <person name="Wu H."/>
            <person name="Li Z."/>
            <person name="Zhang Y."/>
            <person name="Yin Y."/>
            <person name="Song W."/>
            <person name="Jiang J."/>
            <person name="Jackson S.A."/>
            <person name="Wing R.A."/>
            <person name="Wang J."/>
            <person name="Chen M."/>
        </authorList>
    </citation>
    <scope>NUCLEOTIDE SEQUENCE [LARGE SCALE GENOMIC DNA]</scope>
    <source>
        <strain evidence="1">cv. IRGC 101232</strain>
    </source>
</reference>
<dbReference type="HOGENOM" id="CLU_2948774_0_0_1"/>
<evidence type="ECO:0000313" key="2">
    <source>
        <dbReference type="Proteomes" id="UP000006038"/>
    </source>
</evidence>
<dbReference type="Proteomes" id="UP000006038">
    <property type="component" value="Chromosome 3"/>
</dbReference>
<proteinExistence type="predicted"/>
<organism evidence="1">
    <name type="scientific">Oryza brachyantha</name>
    <name type="common">malo sina</name>
    <dbReference type="NCBI Taxonomy" id="4533"/>
    <lineage>
        <taxon>Eukaryota</taxon>
        <taxon>Viridiplantae</taxon>
        <taxon>Streptophyta</taxon>
        <taxon>Embryophyta</taxon>
        <taxon>Tracheophyta</taxon>
        <taxon>Spermatophyta</taxon>
        <taxon>Magnoliopsida</taxon>
        <taxon>Liliopsida</taxon>
        <taxon>Poales</taxon>
        <taxon>Poaceae</taxon>
        <taxon>BOP clade</taxon>
        <taxon>Oryzoideae</taxon>
        <taxon>Oryzeae</taxon>
        <taxon>Oryzinae</taxon>
        <taxon>Oryza</taxon>
    </lineage>
</organism>
<dbReference type="AlphaFoldDB" id="J3LPQ2"/>
<keyword evidence="2" id="KW-1185">Reference proteome</keyword>
<evidence type="ECO:0000313" key="1">
    <source>
        <dbReference type="EnsemblPlants" id="OB03G30280.1"/>
    </source>
</evidence>
<accession>J3LPQ2</accession>